<dbReference type="Gramene" id="PNT64282">
    <property type="protein sequence ID" value="PNT64282"/>
    <property type="gene ID" value="BRADI_4g27081v3"/>
</dbReference>
<feature type="region of interest" description="Disordered" evidence="1">
    <location>
        <begin position="103"/>
        <end position="144"/>
    </location>
</feature>
<accession>A0A2K2CQH3</accession>
<evidence type="ECO:0000256" key="1">
    <source>
        <dbReference type="SAM" id="MobiDB-lite"/>
    </source>
</evidence>
<feature type="region of interest" description="Disordered" evidence="1">
    <location>
        <begin position="246"/>
        <end position="272"/>
    </location>
</feature>
<dbReference type="EMBL" id="CM000883">
    <property type="protein sequence ID" value="PNT64284.1"/>
    <property type="molecule type" value="Genomic_DNA"/>
</dbReference>
<gene>
    <name evidence="2" type="ORF">BRADI_4g27081v3</name>
</gene>
<name>A0A2K2CQH3_BRADI</name>
<dbReference type="InParanoid" id="A0A2K2CQH3"/>
<organism evidence="2">
    <name type="scientific">Brachypodium distachyon</name>
    <name type="common">Purple false brome</name>
    <name type="synonym">Trachynia distachya</name>
    <dbReference type="NCBI Taxonomy" id="15368"/>
    <lineage>
        <taxon>Eukaryota</taxon>
        <taxon>Viridiplantae</taxon>
        <taxon>Streptophyta</taxon>
        <taxon>Embryophyta</taxon>
        <taxon>Tracheophyta</taxon>
        <taxon>Spermatophyta</taxon>
        <taxon>Magnoliopsida</taxon>
        <taxon>Liliopsida</taxon>
        <taxon>Poales</taxon>
        <taxon>Poaceae</taxon>
        <taxon>BOP clade</taxon>
        <taxon>Pooideae</taxon>
        <taxon>Stipodae</taxon>
        <taxon>Brachypodieae</taxon>
        <taxon>Brachypodium</taxon>
    </lineage>
</organism>
<evidence type="ECO:0000313" key="4">
    <source>
        <dbReference type="Proteomes" id="UP000008810"/>
    </source>
</evidence>
<dbReference type="EMBL" id="CM000883">
    <property type="protein sequence ID" value="PNT64282.1"/>
    <property type="molecule type" value="Genomic_DNA"/>
</dbReference>
<dbReference type="Gramene" id="PNT64283">
    <property type="protein sequence ID" value="PNT64283"/>
    <property type="gene ID" value="BRADI_4g27081v3"/>
</dbReference>
<dbReference type="Proteomes" id="UP000008810">
    <property type="component" value="Chromosome 4"/>
</dbReference>
<evidence type="ECO:0000313" key="3">
    <source>
        <dbReference type="EnsemblPlants" id="PNT64282"/>
    </source>
</evidence>
<dbReference type="Gramene" id="PNT64284">
    <property type="protein sequence ID" value="PNT64284"/>
    <property type="gene ID" value="BRADI_4g27081v3"/>
</dbReference>
<feature type="compositionally biased region" description="Basic and acidic residues" evidence="1">
    <location>
        <begin position="256"/>
        <end position="272"/>
    </location>
</feature>
<dbReference type="EnsemblPlants" id="PNT64282">
    <property type="protein sequence ID" value="PNT64282"/>
    <property type="gene ID" value="BRADI_4g27081v3"/>
</dbReference>
<feature type="compositionally biased region" description="Low complexity" evidence="1">
    <location>
        <begin position="113"/>
        <end position="131"/>
    </location>
</feature>
<protein>
    <submittedName>
        <fullName evidence="2 3">Uncharacterized protein</fullName>
    </submittedName>
</protein>
<feature type="compositionally biased region" description="Low complexity" evidence="1">
    <location>
        <begin position="246"/>
        <end position="255"/>
    </location>
</feature>
<keyword evidence="4" id="KW-1185">Reference proteome</keyword>
<dbReference type="AlphaFoldDB" id="A0A2K2CQH3"/>
<proteinExistence type="predicted"/>
<reference evidence="2" key="2">
    <citation type="submission" date="2017-06" db="EMBL/GenBank/DDBJ databases">
        <title>WGS assembly of Brachypodium distachyon.</title>
        <authorList>
            <consortium name="The International Brachypodium Initiative"/>
            <person name="Lucas S."/>
            <person name="Harmon-Smith M."/>
            <person name="Lail K."/>
            <person name="Tice H."/>
            <person name="Grimwood J."/>
            <person name="Bruce D."/>
            <person name="Barry K."/>
            <person name="Shu S."/>
            <person name="Lindquist E."/>
            <person name="Wang M."/>
            <person name="Pitluck S."/>
            <person name="Vogel J.P."/>
            <person name="Garvin D.F."/>
            <person name="Mockler T.C."/>
            <person name="Schmutz J."/>
            <person name="Rokhsar D."/>
            <person name="Bevan M.W."/>
        </authorList>
    </citation>
    <scope>NUCLEOTIDE SEQUENCE</scope>
    <source>
        <strain evidence="2">Bd21</strain>
    </source>
</reference>
<reference evidence="3" key="3">
    <citation type="submission" date="2018-08" db="UniProtKB">
        <authorList>
            <consortium name="EnsemblPlants"/>
        </authorList>
    </citation>
    <scope>IDENTIFICATION</scope>
    <source>
        <strain evidence="3">cv. Bd21</strain>
    </source>
</reference>
<dbReference type="EnsemblPlants" id="PNT64283">
    <property type="protein sequence ID" value="PNT64283"/>
    <property type="gene ID" value="BRADI_4g27081v3"/>
</dbReference>
<evidence type="ECO:0000313" key="2">
    <source>
        <dbReference type="EMBL" id="PNT64282.1"/>
    </source>
</evidence>
<dbReference type="EMBL" id="CM000883">
    <property type="protein sequence ID" value="PNT64283.1"/>
    <property type="molecule type" value="Genomic_DNA"/>
</dbReference>
<sequence>MPRYSHGIGMPAICAEAAALCVSVCPEAAALCVPLLGPPLPFMAGGALDVAAGGRSFSLGFFAAASPASVQRGAAYLFGAMIFLGAVVVSARHFEVVSATRVEEKGNQRAVQHPGRSPPHASAPPRRLLLEPTPPPPPSTGAAPFLSLSRGLPLAFLLLSQRGRCIRDQRFRGAGHGSRVIGGGDNSMSWCATRASSRRRSAASTPLLVLKQLVHLHPHHPTQPFRAGDAVARSLTWAASSADSKAADGAAASRSEGARREERGLDEGPEEHEVLHSICEGGEGTGCVRGGRPAACCTYVYGLDWKRTAAVRSLLLTACAMQLVGSTAWSQ</sequence>
<dbReference type="EnsemblPlants" id="PNT64284">
    <property type="protein sequence ID" value="PNT64284"/>
    <property type="gene ID" value="BRADI_4g27081v3"/>
</dbReference>
<reference evidence="2 3" key="1">
    <citation type="journal article" date="2010" name="Nature">
        <title>Genome sequencing and analysis of the model grass Brachypodium distachyon.</title>
        <authorList>
            <consortium name="International Brachypodium Initiative"/>
        </authorList>
    </citation>
    <scope>NUCLEOTIDE SEQUENCE [LARGE SCALE GENOMIC DNA]</scope>
    <source>
        <strain evidence="2 3">Bd21</strain>
    </source>
</reference>